<feature type="compositionally biased region" description="Low complexity" evidence="5">
    <location>
        <begin position="313"/>
        <end position="336"/>
    </location>
</feature>
<keyword evidence="8" id="KW-1185">Reference proteome</keyword>
<reference evidence="7 8" key="1">
    <citation type="submission" date="2021-02" db="EMBL/GenBank/DDBJ databases">
        <title>Plant Genome Project.</title>
        <authorList>
            <person name="Zhang R.-G."/>
        </authorList>
    </citation>
    <scope>NUCLEOTIDE SEQUENCE [LARGE SCALE GENOMIC DNA]</scope>
    <source>
        <tissue evidence="7">Leaves</tissue>
    </source>
</reference>
<dbReference type="PANTHER" id="PTHR31744">
    <property type="entry name" value="PROTEIN CUP-SHAPED COTYLEDON 2-RELATED"/>
    <property type="match status" value="1"/>
</dbReference>
<evidence type="ECO:0000313" key="7">
    <source>
        <dbReference type="EMBL" id="KAH7550552.1"/>
    </source>
</evidence>
<feature type="compositionally biased region" description="Polar residues" evidence="5">
    <location>
        <begin position="425"/>
        <end position="444"/>
    </location>
</feature>
<feature type="domain" description="NAC" evidence="6">
    <location>
        <begin position="6"/>
        <end position="154"/>
    </location>
</feature>
<accession>A0ABQ8H9H7</accession>
<evidence type="ECO:0000256" key="1">
    <source>
        <dbReference type="ARBA" id="ARBA00023015"/>
    </source>
</evidence>
<feature type="region of interest" description="Disordered" evidence="5">
    <location>
        <begin position="413"/>
        <end position="456"/>
    </location>
</feature>
<keyword evidence="3" id="KW-0804">Transcription</keyword>
<dbReference type="PROSITE" id="PS51005">
    <property type="entry name" value="NAC"/>
    <property type="match status" value="1"/>
</dbReference>
<gene>
    <name evidence="7" type="ORF">JRO89_XS13G0215500</name>
</gene>
<keyword evidence="1" id="KW-0805">Transcription regulation</keyword>
<evidence type="ECO:0000256" key="4">
    <source>
        <dbReference type="ARBA" id="ARBA00023242"/>
    </source>
</evidence>
<evidence type="ECO:0000256" key="2">
    <source>
        <dbReference type="ARBA" id="ARBA00023125"/>
    </source>
</evidence>
<evidence type="ECO:0000313" key="8">
    <source>
        <dbReference type="Proteomes" id="UP000827721"/>
    </source>
</evidence>
<dbReference type="Gene3D" id="2.170.150.80">
    <property type="entry name" value="NAC domain"/>
    <property type="match status" value="1"/>
</dbReference>
<dbReference type="Proteomes" id="UP000827721">
    <property type="component" value="Unassembled WGS sequence"/>
</dbReference>
<feature type="region of interest" description="Disordered" evidence="5">
    <location>
        <begin position="463"/>
        <end position="482"/>
    </location>
</feature>
<evidence type="ECO:0000256" key="3">
    <source>
        <dbReference type="ARBA" id="ARBA00023163"/>
    </source>
</evidence>
<feature type="compositionally biased region" description="Low complexity" evidence="5">
    <location>
        <begin position="413"/>
        <end position="424"/>
    </location>
</feature>
<dbReference type="EMBL" id="JAFEMO010000013">
    <property type="protein sequence ID" value="KAH7550552.1"/>
    <property type="molecule type" value="Genomic_DNA"/>
</dbReference>
<dbReference type="PANTHER" id="PTHR31744:SF219">
    <property type="entry name" value="NAC DOMAIN-CONTAINING PROTEIN 4"/>
    <property type="match status" value="1"/>
</dbReference>
<evidence type="ECO:0000256" key="5">
    <source>
        <dbReference type="SAM" id="MobiDB-lite"/>
    </source>
</evidence>
<dbReference type="InterPro" id="IPR036093">
    <property type="entry name" value="NAC_dom_sf"/>
</dbReference>
<sequence>MVHMEEIVGMGFHPTNEELTGHYLRKKRLDPDYSVPKIKEINIYDYEPQELPGLVLVQLNTLVWYFFVALHYKYSNSKRANRRTRGGTWKVTGKERDIKDKDSKKVIGSKRTLVFYEGRKTSKEARTNWVMHEYHCKPDSLFKGEFVVVRIKIKSDSKYDASTPSESVPSHHLTSDFGDHNAVVSQVESQGLPDNHMSCSSEDHTANFLFSKEIQPLPSQDISFHRESQLQPNHDISFNRESQILPNHNLSSILSQHDLSLNRESQLLPNYNSFSNIEELFRTNTSEVEPLVRAGRGALIDCNEMDQNSFSTQQRQQIDLQQLGSSHSSNFGNDSSVLNSPLGSQQEEAWRNSQWAVQDDFYGLETGHSHHPNVNSSKPVRGASSEVVEPLVAAEWGALIDCNELDQNSFSTQQRQQIDLQQQQGSSHSCSFVNDSNVLNSSPLGSEREEDWRSSQRAVQDDFYGLDTGHSHPADVNSSKPVTGASVYDDGNDDLPNELPFMEYDFAALLNEFPSMEEYDYNTIWQPPQSYSAIGDNILPVQMGSTV</sequence>
<feature type="region of interest" description="Disordered" evidence="5">
    <location>
        <begin position="308"/>
        <end position="344"/>
    </location>
</feature>
<dbReference type="Pfam" id="PF02365">
    <property type="entry name" value="NAM"/>
    <property type="match status" value="1"/>
</dbReference>
<protein>
    <recommendedName>
        <fullName evidence="6">NAC domain-containing protein</fullName>
    </recommendedName>
</protein>
<keyword evidence="2" id="KW-0238">DNA-binding</keyword>
<proteinExistence type="predicted"/>
<name>A0ABQ8H9H7_9ROSI</name>
<organism evidence="7 8">
    <name type="scientific">Xanthoceras sorbifolium</name>
    <dbReference type="NCBI Taxonomy" id="99658"/>
    <lineage>
        <taxon>Eukaryota</taxon>
        <taxon>Viridiplantae</taxon>
        <taxon>Streptophyta</taxon>
        <taxon>Embryophyta</taxon>
        <taxon>Tracheophyta</taxon>
        <taxon>Spermatophyta</taxon>
        <taxon>Magnoliopsida</taxon>
        <taxon>eudicotyledons</taxon>
        <taxon>Gunneridae</taxon>
        <taxon>Pentapetalae</taxon>
        <taxon>rosids</taxon>
        <taxon>malvids</taxon>
        <taxon>Sapindales</taxon>
        <taxon>Sapindaceae</taxon>
        <taxon>Xanthoceroideae</taxon>
        <taxon>Xanthoceras</taxon>
    </lineage>
</organism>
<evidence type="ECO:0000259" key="6">
    <source>
        <dbReference type="PROSITE" id="PS51005"/>
    </source>
</evidence>
<comment type="caution">
    <text evidence="7">The sequence shown here is derived from an EMBL/GenBank/DDBJ whole genome shotgun (WGS) entry which is preliminary data.</text>
</comment>
<dbReference type="InterPro" id="IPR003441">
    <property type="entry name" value="NAC-dom"/>
</dbReference>
<dbReference type="SUPFAM" id="SSF101941">
    <property type="entry name" value="NAC domain"/>
    <property type="match status" value="1"/>
</dbReference>
<keyword evidence="4" id="KW-0539">Nucleus</keyword>